<dbReference type="EMBL" id="SNXO01000007">
    <property type="protein sequence ID" value="TDP58440.1"/>
    <property type="molecule type" value="Genomic_DNA"/>
</dbReference>
<evidence type="ECO:0000256" key="6">
    <source>
        <dbReference type="ARBA" id="ARBA00023160"/>
    </source>
</evidence>
<dbReference type="InterPro" id="IPR011053">
    <property type="entry name" value="Single_hybrid_motif"/>
</dbReference>
<dbReference type="RefSeq" id="WP_133527951.1">
    <property type="nucleotide sequence ID" value="NZ_SNXO01000007.1"/>
</dbReference>
<evidence type="ECO:0000256" key="3">
    <source>
        <dbReference type="ARBA" id="ARBA00022516"/>
    </source>
</evidence>
<evidence type="ECO:0000256" key="5">
    <source>
        <dbReference type="ARBA" id="ARBA00023098"/>
    </source>
</evidence>
<keyword evidence="5 8" id="KW-0443">Lipid metabolism</keyword>
<dbReference type="NCBIfam" id="TIGR00531">
    <property type="entry name" value="BCCP"/>
    <property type="match status" value="1"/>
</dbReference>
<evidence type="ECO:0000256" key="1">
    <source>
        <dbReference type="ARBA" id="ARBA00005194"/>
    </source>
</evidence>
<dbReference type="PROSITE" id="PS50968">
    <property type="entry name" value="BIOTINYL_LIPOYL"/>
    <property type="match status" value="1"/>
</dbReference>
<evidence type="ECO:0000259" key="9">
    <source>
        <dbReference type="PROSITE" id="PS50968"/>
    </source>
</evidence>
<dbReference type="PANTHER" id="PTHR45266">
    <property type="entry name" value="OXALOACETATE DECARBOXYLASE ALPHA CHAIN"/>
    <property type="match status" value="1"/>
</dbReference>
<reference evidence="10 11" key="1">
    <citation type="submission" date="2019-03" db="EMBL/GenBank/DDBJ databases">
        <title>Genomic Encyclopedia of Type Strains, Phase IV (KMG-IV): sequencing the most valuable type-strain genomes for metagenomic binning, comparative biology and taxonomic classification.</title>
        <authorList>
            <person name="Goeker M."/>
        </authorList>
    </citation>
    <scope>NUCLEOTIDE SEQUENCE [LARGE SCALE GENOMIC DNA]</scope>
    <source>
        <strain evidence="10 11">DSM 28287</strain>
    </source>
</reference>
<dbReference type="Pfam" id="PF00364">
    <property type="entry name" value="Biotin_lipoyl"/>
    <property type="match status" value="1"/>
</dbReference>
<name>A0A4R6Q8I2_9FIRM</name>
<sequence>MEKQEIYELMARFEKSELAVMEIEDDGGRVRFEKEQPCAKGSLAGLAGPATTASLANVPAIAAGNTARPAGAPAPITDPDLAPVKSPIVGIFYMSPAPDQEAFATEGQQVKKGQTLCLVEAMKMMNELKSPVDGVVEKVMADDGEMVQYDQVLFEVRPC</sequence>
<protein>
    <recommendedName>
        <fullName evidence="2 8">Biotin carboxyl carrier protein of acetyl-CoA carboxylase</fullName>
    </recommendedName>
</protein>
<comment type="pathway">
    <text evidence="1 8">Lipid metabolism; fatty acid biosynthesis.</text>
</comment>
<evidence type="ECO:0000256" key="7">
    <source>
        <dbReference type="ARBA" id="ARBA00023267"/>
    </source>
</evidence>
<dbReference type="InterPro" id="IPR000089">
    <property type="entry name" value="Biotin_lipoyl"/>
</dbReference>
<evidence type="ECO:0000256" key="8">
    <source>
        <dbReference type="RuleBase" id="RU364072"/>
    </source>
</evidence>
<dbReference type="Gene3D" id="2.40.50.100">
    <property type="match status" value="1"/>
</dbReference>
<comment type="caution">
    <text evidence="10">The sequence shown here is derived from an EMBL/GenBank/DDBJ whole genome shotgun (WGS) entry which is preliminary data.</text>
</comment>
<keyword evidence="3 8" id="KW-0444">Lipid biosynthesis</keyword>
<evidence type="ECO:0000313" key="10">
    <source>
        <dbReference type="EMBL" id="TDP58440.1"/>
    </source>
</evidence>
<dbReference type="InterPro" id="IPR001249">
    <property type="entry name" value="AcCoA_biotinCC"/>
</dbReference>
<dbReference type="GO" id="GO:0009317">
    <property type="term" value="C:acetyl-CoA carboxylase complex"/>
    <property type="evidence" value="ECO:0007669"/>
    <property type="project" value="InterPro"/>
</dbReference>
<gene>
    <name evidence="10" type="ORF">EV211_10738</name>
</gene>
<dbReference type="PRINTS" id="PR01071">
    <property type="entry name" value="ACOABIOTINCC"/>
</dbReference>
<dbReference type="InterPro" id="IPR050709">
    <property type="entry name" value="Biotin_Carboxyl_Carrier/Decarb"/>
</dbReference>
<keyword evidence="7 8" id="KW-0092">Biotin</keyword>
<dbReference type="UniPathway" id="UPA00094"/>
<dbReference type="OrthoDB" id="9811735at2"/>
<dbReference type="SUPFAM" id="SSF51230">
    <property type="entry name" value="Single hybrid motif"/>
    <property type="match status" value="1"/>
</dbReference>
<evidence type="ECO:0000313" key="11">
    <source>
        <dbReference type="Proteomes" id="UP000295500"/>
    </source>
</evidence>
<dbReference type="Proteomes" id="UP000295500">
    <property type="component" value="Unassembled WGS sequence"/>
</dbReference>
<evidence type="ECO:0000256" key="2">
    <source>
        <dbReference type="ARBA" id="ARBA00017562"/>
    </source>
</evidence>
<comment type="function">
    <text evidence="8">This protein is a component of the acetyl coenzyme A carboxylase complex; first, biotin carboxylase catalyzes the carboxylation of the carrier protein and then the transcarboxylase transfers the carboxyl group to form malonyl-CoA.</text>
</comment>
<dbReference type="GO" id="GO:0003989">
    <property type="term" value="F:acetyl-CoA carboxylase activity"/>
    <property type="evidence" value="ECO:0007669"/>
    <property type="project" value="InterPro"/>
</dbReference>
<dbReference type="AlphaFoldDB" id="A0A4R6Q8I2"/>
<dbReference type="FunFam" id="2.40.50.100:FF:000003">
    <property type="entry name" value="Acetyl-CoA carboxylase biotin carboxyl carrier protein"/>
    <property type="match status" value="1"/>
</dbReference>
<evidence type="ECO:0000256" key="4">
    <source>
        <dbReference type="ARBA" id="ARBA00022832"/>
    </source>
</evidence>
<keyword evidence="4 8" id="KW-0276">Fatty acid metabolism</keyword>
<accession>A0A4R6Q8I2</accession>
<organism evidence="10 11">
    <name type="scientific">Aminicella lysinilytica</name>
    <dbReference type="NCBI Taxonomy" id="433323"/>
    <lineage>
        <taxon>Bacteria</taxon>
        <taxon>Bacillati</taxon>
        <taxon>Bacillota</taxon>
        <taxon>Clostridia</taxon>
        <taxon>Peptostreptococcales</taxon>
        <taxon>Anaerovoracaceae</taxon>
        <taxon>Aminicella</taxon>
    </lineage>
</organism>
<dbReference type="CDD" id="cd06850">
    <property type="entry name" value="biotinyl_domain"/>
    <property type="match status" value="1"/>
</dbReference>
<dbReference type="InterPro" id="IPR001882">
    <property type="entry name" value="Biotin_BS"/>
</dbReference>
<dbReference type="PROSITE" id="PS00188">
    <property type="entry name" value="BIOTIN"/>
    <property type="match status" value="1"/>
</dbReference>
<keyword evidence="6 8" id="KW-0275">Fatty acid biosynthesis</keyword>
<dbReference type="GO" id="GO:0006633">
    <property type="term" value="P:fatty acid biosynthetic process"/>
    <property type="evidence" value="ECO:0007669"/>
    <property type="project" value="UniProtKB-UniPathway"/>
</dbReference>
<dbReference type="PANTHER" id="PTHR45266:SF3">
    <property type="entry name" value="OXALOACETATE DECARBOXYLASE ALPHA CHAIN"/>
    <property type="match status" value="1"/>
</dbReference>
<feature type="domain" description="Lipoyl-binding" evidence="9">
    <location>
        <begin position="81"/>
        <end position="157"/>
    </location>
</feature>
<keyword evidence="11" id="KW-1185">Reference proteome</keyword>
<proteinExistence type="predicted"/>